<dbReference type="InterPro" id="IPR023753">
    <property type="entry name" value="FAD/NAD-binding_dom"/>
</dbReference>
<keyword evidence="11" id="KW-1185">Reference proteome</keyword>
<dbReference type="OrthoDB" id="202203at2759"/>
<dbReference type="PANTHER" id="PTHR43429">
    <property type="entry name" value="PYRIDINE NUCLEOTIDE-DISULFIDE OXIDOREDUCTASE DOMAIN-CONTAINING"/>
    <property type="match status" value="1"/>
</dbReference>
<evidence type="ECO:0000256" key="5">
    <source>
        <dbReference type="ARBA" id="ARBA00022827"/>
    </source>
</evidence>
<evidence type="ECO:0000259" key="9">
    <source>
        <dbReference type="Pfam" id="PF18267"/>
    </source>
</evidence>
<evidence type="ECO:0000256" key="7">
    <source>
        <dbReference type="SAM" id="MobiDB-lite"/>
    </source>
</evidence>
<reference evidence="10" key="1">
    <citation type="submission" date="2019-08" db="EMBL/GenBank/DDBJ databases">
        <title>The genome of the North American firefly Photinus pyralis.</title>
        <authorList>
            <consortium name="Photinus pyralis genome working group"/>
            <person name="Fallon T.R."/>
            <person name="Sander Lower S.E."/>
            <person name="Weng J.-K."/>
        </authorList>
    </citation>
    <scope>NUCLEOTIDE SEQUENCE</scope>
    <source>
        <strain evidence="10">TRF0915ILg1</strain>
        <tissue evidence="10">Whole body</tissue>
    </source>
</reference>
<dbReference type="PRINTS" id="PR00368">
    <property type="entry name" value="FADPNR"/>
</dbReference>
<protein>
    <recommendedName>
        <fullName evidence="3">Pyridine nucleotide-disulfide oxidoreductase domain-containing protein 1</fullName>
    </recommendedName>
</protein>
<comment type="caution">
    <text evidence="10">The sequence shown here is derived from an EMBL/GenBank/DDBJ whole genome shotgun (WGS) entry which is preliminary data.</text>
</comment>
<dbReference type="Pfam" id="PF07992">
    <property type="entry name" value="Pyr_redox_2"/>
    <property type="match status" value="2"/>
</dbReference>
<feature type="domain" description="FAD/NAD(P)-binding" evidence="8">
    <location>
        <begin position="5"/>
        <end position="193"/>
    </location>
</feature>
<dbReference type="InterPro" id="IPR041575">
    <property type="entry name" value="Rubredoxin_C"/>
</dbReference>
<feature type="region of interest" description="Disordered" evidence="7">
    <location>
        <begin position="191"/>
        <end position="218"/>
    </location>
</feature>
<dbReference type="InterPro" id="IPR036188">
    <property type="entry name" value="FAD/NAD-bd_sf"/>
</dbReference>
<keyword evidence="4" id="KW-0285">Flavoprotein</keyword>
<feature type="domain" description="FAD/NAD(P)-binding" evidence="8">
    <location>
        <begin position="241"/>
        <end position="349"/>
    </location>
</feature>
<comment type="similarity">
    <text evidence="2">Belongs to the class-I pyridine nucleotide-disulfide oxidoreductase family. PYROXD1 subfamily.</text>
</comment>
<sequence>MEATFVVIGGGIAGVSCAETLAFLEPDQNIILISESSLIKTVTNLQAVTRTLTKFDVEEKDARCLTESHSNISAIHDSLLQICSSDNVITTKSGKTIKYKYLCICTGAQPNIIPQAVDNDYVLGIRDTDSVDLFVQKLSKSRKVVIVGNGGIASEIVYKIRNTEVHWVIKDNHITATFVDPGAAEFFQHSLRHSTNSDEPTPSKRMRYKEDGQRKSGAALGPDWYKNLEIHGANPESVPGNIKIHYKAEIANVIKCDEGSEYAVEVHLTNDEKIQCDLIVSATGVVPHKKFIAVDDELTTANDGGILINEYMQTSIKNIYAAGDICAPNWSFAKHWFPMKLWTQARQMGCYVAKCMSSALNNEEVLQDFCFELFAHSTKLFGYKVILLGLYNGQKIGQDYEILLRMTKGLEYIKFVLQNNKLQGAILIGETDLEETCENLILNQIDLSPYGDDILNPDIDIEDYFD</sequence>
<evidence type="ECO:0000259" key="8">
    <source>
        <dbReference type="Pfam" id="PF07992"/>
    </source>
</evidence>
<dbReference type="AlphaFoldDB" id="A0A8K0C644"/>
<dbReference type="PANTHER" id="PTHR43429:SF2">
    <property type="entry name" value="PYRIDINE NUCLEOTIDE-DISULFIDE OXIDOREDUCTASE DOMAIN-CONTAINING PROTEIN 1"/>
    <property type="match status" value="1"/>
</dbReference>
<name>A0A8K0C644_IGNLU</name>
<accession>A0A8K0C644</accession>
<evidence type="ECO:0000256" key="4">
    <source>
        <dbReference type="ARBA" id="ARBA00022630"/>
    </source>
</evidence>
<evidence type="ECO:0000256" key="6">
    <source>
        <dbReference type="ARBA" id="ARBA00023002"/>
    </source>
</evidence>
<organism evidence="10 11">
    <name type="scientific">Ignelater luminosus</name>
    <name type="common">Cucubano</name>
    <name type="synonym">Pyrophorus luminosus</name>
    <dbReference type="NCBI Taxonomy" id="2038154"/>
    <lineage>
        <taxon>Eukaryota</taxon>
        <taxon>Metazoa</taxon>
        <taxon>Ecdysozoa</taxon>
        <taxon>Arthropoda</taxon>
        <taxon>Hexapoda</taxon>
        <taxon>Insecta</taxon>
        <taxon>Pterygota</taxon>
        <taxon>Neoptera</taxon>
        <taxon>Endopterygota</taxon>
        <taxon>Coleoptera</taxon>
        <taxon>Polyphaga</taxon>
        <taxon>Elateriformia</taxon>
        <taxon>Elateroidea</taxon>
        <taxon>Elateridae</taxon>
        <taxon>Agrypninae</taxon>
        <taxon>Pyrophorini</taxon>
        <taxon>Ignelater</taxon>
    </lineage>
</organism>
<feature type="domain" description="NADH-rubredoxin oxidoreductase C-terminal" evidence="9">
    <location>
        <begin position="379"/>
        <end position="444"/>
    </location>
</feature>
<evidence type="ECO:0000256" key="3">
    <source>
        <dbReference type="ARBA" id="ARBA00018240"/>
    </source>
</evidence>
<dbReference type="Pfam" id="PF18267">
    <property type="entry name" value="Rubredoxin_C"/>
    <property type="match status" value="1"/>
</dbReference>
<evidence type="ECO:0000313" key="10">
    <source>
        <dbReference type="EMBL" id="KAF2881139.1"/>
    </source>
</evidence>
<dbReference type="SUPFAM" id="SSF51905">
    <property type="entry name" value="FAD/NAD(P)-binding domain"/>
    <property type="match status" value="2"/>
</dbReference>
<dbReference type="Gene3D" id="3.30.390.30">
    <property type="match status" value="1"/>
</dbReference>
<evidence type="ECO:0000256" key="2">
    <source>
        <dbReference type="ARBA" id="ARBA00008147"/>
    </source>
</evidence>
<comment type="cofactor">
    <cofactor evidence="1">
        <name>FAD</name>
        <dbReference type="ChEBI" id="CHEBI:57692"/>
    </cofactor>
</comment>
<proteinExistence type="inferred from homology"/>
<dbReference type="InterPro" id="IPR016156">
    <property type="entry name" value="FAD/NAD-linked_Rdtase_dimer_sf"/>
</dbReference>
<dbReference type="EMBL" id="VTPC01090852">
    <property type="protein sequence ID" value="KAF2881139.1"/>
    <property type="molecule type" value="Genomic_DNA"/>
</dbReference>
<dbReference type="Proteomes" id="UP000801492">
    <property type="component" value="Unassembled WGS sequence"/>
</dbReference>
<evidence type="ECO:0000313" key="11">
    <source>
        <dbReference type="Proteomes" id="UP000801492"/>
    </source>
</evidence>
<keyword evidence="5" id="KW-0274">FAD</keyword>
<keyword evidence="6" id="KW-0560">Oxidoreductase</keyword>
<dbReference type="InterPro" id="IPR050260">
    <property type="entry name" value="FAD-bd_OxRdtase"/>
</dbReference>
<dbReference type="GO" id="GO:0016491">
    <property type="term" value="F:oxidoreductase activity"/>
    <property type="evidence" value="ECO:0007669"/>
    <property type="project" value="UniProtKB-KW"/>
</dbReference>
<evidence type="ECO:0000256" key="1">
    <source>
        <dbReference type="ARBA" id="ARBA00001974"/>
    </source>
</evidence>
<dbReference type="Gene3D" id="3.50.50.60">
    <property type="entry name" value="FAD/NAD(P)-binding domain"/>
    <property type="match status" value="3"/>
</dbReference>
<gene>
    <name evidence="10" type="ORF">ILUMI_25050</name>
</gene>